<protein>
    <submittedName>
        <fullName evidence="1">Uncharacterized protein</fullName>
    </submittedName>
</protein>
<dbReference type="AlphaFoldDB" id="A0A4Y2FDC1"/>
<organism evidence="1 2">
    <name type="scientific">Araneus ventricosus</name>
    <name type="common">Orbweaver spider</name>
    <name type="synonym">Epeira ventricosa</name>
    <dbReference type="NCBI Taxonomy" id="182803"/>
    <lineage>
        <taxon>Eukaryota</taxon>
        <taxon>Metazoa</taxon>
        <taxon>Ecdysozoa</taxon>
        <taxon>Arthropoda</taxon>
        <taxon>Chelicerata</taxon>
        <taxon>Arachnida</taxon>
        <taxon>Araneae</taxon>
        <taxon>Araneomorphae</taxon>
        <taxon>Entelegynae</taxon>
        <taxon>Araneoidea</taxon>
        <taxon>Araneidae</taxon>
        <taxon>Araneus</taxon>
    </lineage>
</organism>
<evidence type="ECO:0000313" key="1">
    <source>
        <dbReference type="EMBL" id="GBM38688.1"/>
    </source>
</evidence>
<dbReference type="EMBL" id="BGPR01000875">
    <property type="protein sequence ID" value="GBM38688.1"/>
    <property type="molecule type" value="Genomic_DNA"/>
</dbReference>
<accession>A0A4Y2FDC1</accession>
<keyword evidence="2" id="KW-1185">Reference proteome</keyword>
<evidence type="ECO:0000313" key="2">
    <source>
        <dbReference type="Proteomes" id="UP000499080"/>
    </source>
</evidence>
<comment type="caution">
    <text evidence="1">The sequence shown here is derived from an EMBL/GenBank/DDBJ whole genome shotgun (WGS) entry which is preliminary data.</text>
</comment>
<name>A0A4Y2FDC1_ARAVE</name>
<proteinExistence type="predicted"/>
<gene>
    <name evidence="1" type="ORF">AVEN_54726_1</name>
</gene>
<sequence length="243" mass="27643">MNNSMLGTERDFILDHSRVDFTTRQSLRDTTTMLHFSVRNKTVSFVLKTSRKEAHLLKVRKEPESSTSPVTVTEEKETTHLKKVKKGVEVRASPTGVAGSAPLPVRKKQHSMYLETDLDTMETRDLASVHEKDLDDIPVYVNAEEINNPNEEIYENFSTVDYANMAAYNSQSDGSATEQCAMQDINEADERMKRFYGTSHIILLCRGIGGDCILNFLLSQIWDLQIFSDSLFISNFILEQIYC</sequence>
<dbReference type="OrthoDB" id="43122at2759"/>
<dbReference type="Proteomes" id="UP000499080">
    <property type="component" value="Unassembled WGS sequence"/>
</dbReference>
<reference evidence="1 2" key="1">
    <citation type="journal article" date="2019" name="Sci. Rep.">
        <title>Orb-weaving spider Araneus ventricosus genome elucidates the spidroin gene catalogue.</title>
        <authorList>
            <person name="Kono N."/>
            <person name="Nakamura H."/>
            <person name="Ohtoshi R."/>
            <person name="Moran D.A.P."/>
            <person name="Shinohara A."/>
            <person name="Yoshida Y."/>
            <person name="Fujiwara M."/>
            <person name="Mori M."/>
            <person name="Tomita M."/>
            <person name="Arakawa K."/>
        </authorList>
    </citation>
    <scope>NUCLEOTIDE SEQUENCE [LARGE SCALE GENOMIC DNA]</scope>
</reference>